<evidence type="ECO:0000313" key="2">
    <source>
        <dbReference type="Proteomes" id="UP000315471"/>
    </source>
</evidence>
<comment type="caution">
    <text evidence="1">The sequence shown here is derived from an EMBL/GenBank/DDBJ whole genome shotgun (WGS) entry which is preliminary data.</text>
</comment>
<reference evidence="1 2" key="1">
    <citation type="submission" date="2019-02" db="EMBL/GenBank/DDBJ databases">
        <title>Deep-cultivation of Planctomycetes and their phenomic and genomic characterization uncovers novel biology.</title>
        <authorList>
            <person name="Wiegand S."/>
            <person name="Jogler M."/>
            <person name="Boedeker C."/>
            <person name="Pinto D."/>
            <person name="Vollmers J."/>
            <person name="Rivas-Marin E."/>
            <person name="Kohn T."/>
            <person name="Peeters S.H."/>
            <person name="Heuer A."/>
            <person name="Rast P."/>
            <person name="Oberbeckmann S."/>
            <person name="Bunk B."/>
            <person name="Jeske O."/>
            <person name="Meyerdierks A."/>
            <person name="Storesund J.E."/>
            <person name="Kallscheuer N."/>
            <person name="Luecker S."/>
            <person name="Lage O.M."/>
            <person name="Pohl T."/>
            <person name="Merkel B.J."/>
            <person name="Hornburger P."/>
            <person name="Mueller R.-W."/>
            <person name="Bruemmer F."/>
            <person name="Labrenz M."/>
            <person name="Spormann A.M."/>
            <person name="Op Den Camp H."/>
            <person name="Overmann J."/>
            <person name="Amann R."/>
            <person name="Jetten M.S.M."/>
            <person name="Mascher T."/>
            <person name="Medema M.H."/>
            <person name="Devos D.P."/>
            <person name="Kaster A.-K."/>
            <person name="Ovreas L."/>
            <person name="Rohde M."/>
            <person name="Galperin M.Y."/>
            <person name="Jogler C."/>
        </authorList>
    </citation>
    <scope>NUCLEOTIDE SEQUENCE [LARGE SCALE GENOMIC DNA]</scope>
    <source>
        <strain evidence="1 2">Q31b</strain>
    </source>
</reference>
<proteinExistence type="predicted"/>
<dbReference type="RefSeq" id="WP_146599175.1">
    <property type="nucleotide sequence ID" value="NZ_SJPY01000002.1"/>
</dbReference>
<protein>
    <submittedName>
        <fullName evidence="1">Uncharacterized protein</fullName>
    </submittedName>
</protein>
<dbReference type="AlphaFoldDB" id="A0A5C6E9M1"/>
<sequence>MITSLFFKDTTYNDARLNPEVFPDRITRLCRSHEGSTQVLVSFQYAGSGLFSPCRSGPSLLQRKSGLLMLTIQLDRLRQRSESADAAPPESEAKFFRKSHYVV</sequence>
<evidence type="ECO:0000313" key="1">
    <source>
        <dbReference type="EMBL" id="TWU44166.1"/>
    </source>
</evidence>
<accession>A0A5C6E9M1</accession>
<dbReference type="EMBL" id="SJPY01000002">
    <property type="protein sequence ID" value="TWU44166.1"/>
    <property type="molecule type" value="Genomic_DNA"/>
</dbReference>
<organism evidence="1 2">
    <name type="scientific">Novipirellula aureliae</name>
    <dbReference type="NCBI Taxonomy" id="2527966"/>
    <lineage>
        <taxon>Bacteria</taxon>
        <taxon>Pseudomonadati</taxon>
        <taxon>Planctomycetota</taxon>
        <taxon>Planctomycetia</taxon>
        <taxon>Pirellulales</taxon>
        <taxon>Pirellulaceae</taxon>
        <taxon>Novipirellula</taxon>
    </lineage>
</organism>
<gene>
    <name evidence="1" type="ORF">Q31b_17020</name>
</gene>
<keyword evidence="2" id="KW-1185">Reference proteome</keyword>
<dbReference type="Proteomes" id="UP000315471">
    <property type="component" value="Unassembled WGS sequence"/>
</dbReference>
<name>A0A5C6E9M1_9BACT</name>